<sequence>MFKKLLLAVTVSGVLLISTACNSNQGATNSAAPTGNAPAAAQSQEPSSDKSQQKSTNMSDMPGMSSQEHANMKQ</sequence>
<dbReference type="PROSITE" id="PS51257">
    <property type="entry name" value="PROKAR_LIPOPROTEIN"/>
    <property type="match status" value="1"/>
</dbReference>
<feature type="chain" id="PRO_5045559199" description="Coproporphyrinogen III oxidase" evidence="2">
    <location>
        <begin position="24"/>
        <end position="74"/>
    </location>
</feature>
<accession>A0ABR7T209</accession>
<reference evidence="3 4" key="1">
    <citation type="submission" date="2020-07" db="EMBL/GenBank/DDBJ databases">
        <title>Draft whole-genome sequence of Heliobacterium chlorum DSM 3682, type strain.</title>
        <authorList>
            <person name="Kyndt J.A."/>
            <person name="Meyer T.E."/>
            <person name="Imhoff J.F."/>
        </authorList>
    </citation>
    <scope>NUCLEOTIDE SEQUENCE [LARGE SCALE GENOMIC DNA]</scope>
    <source>
        <strain evidence="3 4">DSM 3682</strain>
    </source>
</reference>
<evidence type="ECO:0000256" key="1">
    <source>
        <dbReference type="SAM" id="MobiDB-lite"/>
    </source>
</evidence>
<protein>
    <recommendedName>
        <fullName evidence="5">Coproporphyrinogen III oxidase</fullName>
    </recommendedName>
</protein>
<feature type="region of interest" description="Disordered" evidence="1">
    <location>
        <begin position="24"/>
        <end position="74"/>
    </location>
</feature>
<dbReference type="Proteomes" id="UP000617402">
    <property type="component" value="Unassembled WGS sequence"/>
</dbReference>
<evidence type="ECO:0000256" key="2">
    <source>
        <dbReference type="SAM" id="SignalP"/>
    </source>
</evidence>
<feature type="compositionally biased region" description="Polar residues" evidence="1">
    <location>
        <begin position="53"/>
        <end position="74"/>
    </location>
</feature>
<feature type="compositionally biased region" description="Low complexity" evidence="1">
    <location>
        <begin position="26"/>
        <end position="46"/>
    </location>
</feature>
<comment type="caution">
    <text evidence="3">The sequence shown here is derived from an EMBL/GenBank/DDBJ whole genome shotgun (WGS) entry which is preliminary data.</text>
</comment>
<proteinExistence type="predicted"/>
<evidence type="ECO:0000313" key="4">
    <source>
        <dbReference type="Proteomes" id="UP000617402"/>
    </source>
</evidence>
<gene>
    <name evidence="3" type="ORF">H1S01_07550</name>
</gene>
<feature type="signal peptide" evidence="2">
    <location>
        <begin position="1"/>
        <end position="23"/>
    </location>
</feature>
<name>A0ABR7T209_HELCL</name>
<keyword evidence="4" id="KW-1185">Reference proteome</keyword>
<evidence type="ECO:0008006" key="5">
    <source>
        <dbReference type="Google" id="ProtNLM"/>
    </source>
</evidence>
<keyword evidence="2" id="KW-0732">Signal</keyword>
<evidence type="ECO:0000313" key="3">
    <source>
        <dbReference type="EMBL" id="MBC9784365.1"/>
    </source>
</evidence>
<dbReference type="EMBL" id="JACVHF010000005">
    <property type="protein sequence ID" value="MBC9784365.1"/>
    <property type="molecule type" value="Genomic_DNA"/>
</dbReference>
<dbReference type="RefSeq" id="WP_188039476.1">
    <property type="nucleotide sequence ID" value="NZ_JACVHF010000005.1"/>
</dbReference>
<organism evidence="3 4">
    <name type="scientific">Heliobacterium chlorum</name>
    <dbReference type="NCBI Taxonomy" id="2698"/>
    <lineage>
        <taxon>Bacteria</taxon>
        <taxon>Bacillati</taxon>
        <taxon>Bacillota</taxon>
        <taxon>Clostridia</taxon>
        <taxon>Eubacteriales</taxon>
        <taxon>Heliobacteriaceae</taxon>
        <taxon>Heliobacterium</taxon>
    </lineage>
</organism>